<accession>A0AAN9DSP1</accession>
<dbReference type="AlphaFoldDB" id="A0AAN9DSP1"/>
<organism evidence="2 3">
    <name type="scientific">Phoxinus phoxinus</name>
    <name type="common">Eurasian minnow</name>
    <dbReference type="NCBI Taxonomy" id="58324"/>
    <lineage>
        <taxon>Eukaryota</taxon>
        <taxon>Metazoa</taxon>
        <taxon>Chordata</taxon>
        <taxon>Craniata</taxon>
        <taxon>Vertebrata</taxon>
        <taxon>Euteleostomi</taxon>
        <taxon>Actinopterygii</taxon>
        <taxon>Neopterygii</taxon>
        <taxon>Teleostei</taxon>
        <taxon>Ostariophysi</taxon>
        <taxon>Cypriniformes</taxon>
        <taxon>Leuciscidae</taxon>
        <taxon>Phoxininae</taxon>
        <taxon>Phoxinus</taxon>
    </lineage>
</organism>
<evidence type="ECO:0000313" key="3">
    <source>
        <dbReference type="Proteomes" id="UP001364617"/>
    </source>
</evidence>
<evidence type="ECO:0000256" key="1">
    <source>
        <dbReference type="SAM" id="MobiDB-lite"/>
    </source>
</evidence>
<dbReference type="Proteomes" id="UP001364617">
    <property type="component" value="Unassembled WGS sequence"/>
</dbReference>
<proteinExistence type="predicted"/>
<comment type="caution">
    <text evidence="2">The sequence shown here is derived from an EMBL/GenBank/DDBJ whole genome shotgun (WGS) entry which is preliminary data.</text>
</comment>
<reference evidence="2 3" key="1">
    <citation type="submission" date="2024-02" db="EMBL/GenBank/DDBJ databases">
        <title>Chromosome-level genome assembly of the Eurasian Minnow (Phoxinus phoxinus).</title>
        <authorList>
            <person name="Oriowo T.O."/>
            <person name="Martin S."/>
            <person name="Stange M."/>
            <person name="Chrysostomakis Y."/>
            <person name="Brown T."/>
            <person name="Winkler S."/>
            <person name="Kukowka S."/>
            <person name="Myers E.W."/>
            <person name="Bohne A."/>
        </authorList>
    </citation>
    <scope>NUCLEOTIDE SEQUENCE [LARGE SCALE GENOMIC DNA]</scope>
    <source>
        <strain evidence="2">ZFMK-TIS-60720</strain>
        <tissue evidence="2">Whole Organism</tissue>
    </source>
</reference>
<name>A0AAN9DSP1_9TELE</name>
<feature type="region of interest" description="Disordered" evidence="1">
    <location>
        <begin position="48"/>
        <end position="88"/>
    </location>
</feature>
<gene>
    <name evidence="2" type="ORF">R3I93_000288</name>
</gene>
<keyword evidence="3" id="KW-1185">Reference proteome</keyword>
<feature type="compositionally biased region" description="Low complexity" evidence="1">
    <location>
        <begin position="54"/>
        <end position="66"/>
    </location>
</feature>
<evidence type="ECO:0000313" key="2">
    <source>
        <dbReference type="EMBL" id="KAK7175977.1"/>
    </source>
</evidence>
<sequence>MLSMDTFVINTLTDWQLTDLVERFKGNMVPQYEATGFLEERLRNIRKRLRSTSRSRSTAQTTSPQTPDDAALARARIPAWNKHGRVSP</sequence>
<dbReference type="EMBL" id="JAYKXH010000001">
    <property type="protein sequence ID" value="KAK7175977.1"/>
    <property type="molecule type" value="Genomic_DNA"/>
</dbReference>
<protein>
    <submittedName>
        <fullName evidence="2">Uncharacterized protein</fullName>
    </submittedName>
</protein>